<evidence type="ECO:0000313" key="1">
    <source>
        <dbReference type="EMBL" id="AWY09363.1"/>
    </source>
</evidence>
<organism evidence="1 2">
    <name type="scientific">Ruegeria phage vB_RpoP-V13</name>
    <dbReference type="NCBI Taxonomy" id="2218612"/>
    <lineage>
        <taxon>Viruses</taxon>
        <taxon>Duplodnaviria</taxon>
        <taxon>Heunggongvirae</taxon>
        <taxon>Uroviricota</taxon>
        <taxon>Caudoviricetes</taxon>
        <taxon>Schitoviridae</taxon>
        <taxon>Rhodovirinae</taxon>
        <taxon>Pomeroyivirus</taxon>
        <taxon>Pomeroyivirus V13</taxon>
    </lineage>
</organism>
<dbReference type="EMBL" id="MH015256">
    <property type="protein sequence ID" value="AWY09363.1"/>
    <property type="molecule type" value="Genomic_DNA"/>
</dbReference>
<sequence length="86" mass="9709">MIDSITITEGMKTKDLPPEYKCAFEHIEGALPAVCFKGGSFYAIEWVPEETLTWPNRVETKAHPGDQIIIADDWGVEIKFAEEKQP</sequence>
<evidence type="ECO:0000313" key="2">
    <source>
        <dbReference type="Proteomes" id="UP000250784"/>
    </source>
</evidence>
<keyword evidence="2" id="KW-1185">Reference proteome</keyword>
<accession>A0A2Z4QHD6</accession>
<gene>
    <name evidence="1" type="ORF">vBRpoPV13_06</name>
</gene>
<reference evidence="1 2" key="1">
    <citation type="submission" date="2018-03" db="EMBL/GenBank/DDBJ databases">
        <title>Diverse roseophage infecting Ruegeria pomeroyi DSS-3.</title>
        <authorList>
            <person name="Zhan Y."/>
            <person name="Chen F."/>
            <person name="Wommack E."/>
            <person name="Nasko D."/>
        </authorList>
    </citation>
    <scope>NUCLEOTIDE SEQUENCE [LARGE SCALE GENOMIC DNA]</scope>
</reference>
<protein>
    <submittedName>
        <fullName evidence="1">Uncharacterized protein</fullName>
    </submittedName>
</protein>
<proteinExistence type="predicted"/>
<dbReference type="Proteomes" id="UP000250784">
    <property type="component" value="Segment"/>
</dbReference>
<name>A0A2Z4QHD6_9CAUD</name>